<keyword evidence="2 9" id="KW-0813">Transport</keyword>
<dbReference type="Pfam" id="PF00528">
    <property type="entry name" value="BPD_transp_1"/>
    <property type="match status" value="1"/>
</dbReference>
<keyword evidence="5" id="KW-0571">Peptide transport</keyword>
<organism evidence="11 12">
    <name type="scientific">Ancylobacter tetraedralis</name>
    <dbReference type="NCBI Taxonomy" id="217068"/>
    <lineage>
        <taxon>Bacteria</taxon>
        <taxon>Pseudomonadati</taxon>
        <taxon>Pseudomonadota</taxon>
        <taxon>Alphaproteobacteria</taxon>
        <taxon>Hyphomicrobiales</taxon>
        <taxon>Xanthobacteraceae</taxon>
        <taxon>Ancylobacter</taxon>
    </lineage>
</organism>
<dbReference type="GO" id="GO:0015031">
    <property type="term" value="P:protein transport"/>
    <property type="evidence" value="ECO:0007669"/>
    <property type="project" value="UniProtKB-KW"/>
</dbReference>
<dbReference type="InterPro" id="IPR035906">
    <property type="entry name" value="MetI-like_sf"/>
</dbReference>
<dbReference type="InterPro" id="IPR050366">
    <property type="entry name" value="BP-dependent_transpt_permease"/>
</dbReference>
<dbReference type="GO" id="GO:0005886">
    <property type="term" value="C:plasma membrane"/>
    <property type="evidence" value="ECO:0007669"/>
    <property type="project" value="UniProtKB-SubCell"/>
</dbReference>
<keyword evidence="4 9" id="KW-0812">Transmembrane</keyword>
<evidence type="ECO:0000313" key="12">
    <source>
        <dbReference type="Proteomes" id="UP000533469"/>
    </source>
</evidence>
<dbReference type="PANTHER" id="PTHR43386:SF1">
    <property type="entry name" value="D,D-DIPEPTIDE TRANSPORT SYSTEM PERMEASE PROTEIN DDPC-RELATED"/>
    <property type="match status" value="1"/>
</dbReference>
<keyword evidence="7 9" id="KW-1133">Transmembrane helix</keyword>
<dbReference type="CDD" id="cd06261">
    <property type="entry name" value="TM_PBP2"/>
    <property type="match status" value="1"/>
</dbReference>
<evidence type="ECO:0000313" key="11">
    <source>
        <dbReference type="EMBL" id="MBB3771262.1"/>
    </source>
</evidence>
<dbReference type="Gene3D" id="1.10.3720.10">
    <property type="entry name" value="MetI-like"/>
    <property type="match status" value="1"/>
</dbReference>
<keyword evidence="3" id="KW-1003">Cell membrane</keyword>
<sequence length="288" mass="30160">MSLALPAKAGEAVRRGPSPRTMIAALVLALIVALALAAPLVAPFDPLDQDLRALNQPPGPEHWLGTDHMGRDVFSRLVMGARTTLMVGFGGALVAFILGAGFGLVALSLGRVAETVMFALIDLVRAMPDVLLALLLIVALGAGAQPVVIALGVAFAPFFAYVARATFHREAVKDYVTAARLFGGGKLHVLRLHLAPNLVGGLVTQAAILLPRCVVTESVLSFLGLGSSPDEPTWGRMVADASRYIETSPHVILAPVIAIILLTLSLSILGEAVRRNLDPLRAAGEAKL</sequence>
<proteinExistence type="inferred from homology"/>
<comment type="similarity">
    <text evidence="9">Belongs to the binding-protein-dependent transport system permease family.</text>
</comment>
<evidence type="ECO:0000256" key="3">
    <source>
        <dbReference type="ARBA" id="ARBA00022475"/>
    </source>
</evidence>
<evidence type="ECO:0000256" key="4">
    <source>
        <dbReference type="ARBA" id="ARBA00022692"/>
    </source>
</evidence>
<dbReference type="PANTHER" id="PTHR43386">
    <property type="entry name" value="OLIGOPEPTIDE TRANSPORT SYSTEM PERMEASE PROTEIN APPC"/>
    <property type="match status" value="1"/>
</dbReference>
<dbReference type="InterPro" id="IPR000515">
    <property type="entry name" value="MetI-like"/>
</dbReference>
<dbReference type="EMBL" id="JACICD010000003">
    <property type="protein sequence ID" value="MBB3771262.1"/>
    <property type="molecule type" value="Genomic_DNA"/>
</dbReference>
<dbReference type="Proteomes" id="UP000533469">
    <property type="component" value="Unassembled WGS sequence"/>
</dbReference>
<evidence type="ECO:0000256" key="8">
    <source>
        <dbReference type="ARBA" id="ARBA00023136"/>
    </source>
</evidence>
<dbReference type="PROSITE" id="PS50928">
    <property type="entry name" value="ABC_TM1"/>
    <property type="match status" value="1"/>
</dbReference>
<gene>
    <name evidence="11" type="ORF">FHS55_001861</name>
</gene>
<feature type="domain" description="ABC transmembrane type-1" evidence="10">
    <location>
        <begin position="81"/>
        <end position="270"/>
    </location>
</feature>
<accession>A0A839Z6F2</accession>
<evidence type="ECO:0000256" key="2">
    <source>
        <dbReference type="ARBA" id="ARBA00022448"/>
    </source>
</evidence>
<dbReference type="RefSeq" id="WP_183189437.1">
    <property type="nucleotide sequence ID" value="NZ_JACICD010000003.1"/>
</dbReference>
<feature type="transmembrane region" description="Helical" evidence="9">
    <location>
        <begin position="130"/>
        <end position="163"/>
    </location>
</feature>
<dbReference type="GO" id="GO:0055085">
    <property type="term" value="P:transmembrane transport"/>
    <property type="evidence" value="ECO:0007669"/>
    <property type="project" value="InterPro"/>
</dbReference>
<feature type="transmembrane region" description="Helical" evidence="9">
    <location>
        <begin position="85"/>
        <end position="109"/>
    </location>
</feature>
<keyword evidence="12" id="KW-1185">Reference proteome</keyword>
<dbReference type="AlphaFoldDB" id="A0A839Z6F2"/>
<dbReference type="GO" id="GO:0015833">
    <property type="term" value="P:peptide transport"/>
    <property type="evidence" value="ECO:0007669"/>
    <property type="project" value="UniProtKB-KW"/>
</dbReference>
<evidence type="ECO:0000259" key="10">
    <source>
        <dbReference type="PROSITE" id="PS50928"/>
    </source>
</evidence>
<evidence type="ECO:0000256" key="7">
    <source>
        <dbReference type="ARBA" id="ARBA00022989"/>
    </source>
</evidence>
<feature type="transmembrane region" description="Helical" evidence="9">
    <location>
        <begin position="252"/>
        <end position="273"/>
    </location>
</feature>
<keyword evidence="8 9" id="KW-0472">Membrane</keyword>
<comment type="subcellular location">
    <subcellularLocation>
        <location evidence="1 9">Cell membrane</location>
        <topology evidence="1 9">Multi-pass membrane protein</topology>
    </subcellularLocation>
</comment>
<evidence type="ECO:0000256" key="9">
    <source>
        <dbReference type="RuleBase" id="RU363032"/>
    </source>
</evidence>
<evidence type="ECO:0000256" key="5">
    <source>
        <dbReference type="ARBA" id="ARBA00022856"/>
    </source>
</evidence>
<keyword evidence="6" id="KW-0653">Protein transport</keyword>
<comment type="caution">
    <text evidence="11">The sequence shown here is derived from an EMBL/GenBank/DDBJ whole genome shotgun (WGS) entry which is preliminary data.</text>
</comment>
<dbReference type="Pfam" id="PF12911">
    <property type="entry name" value="OppC_N"/>
    <property type="match status" value="1"/>
</dbReference>
<reference evidence="11 12" key="1">
    <citation type="submission" date="2020-08" db="EMBL/GenBank/DDBJ databases">
        <title>Genomic Encyclopedia of Type Strains, Phase IV (KMG-IV): sequencing the most valuable type-strain genomes for metagenomic binning, comparative biology and taxonomic classification.</title>
        <authorList>
            <person name="Goeker M."/>
        </authorList>
    </citation>
    <scope>NUCLEOTIDE SEQUENCE [LARGE SCALE GENOMIC DNA]</scope>
    <source>
        <strain evidence="11 12">DSM 5895</strain>
    </source>
</reference>
<evidence type="ECO:0000256" key="6">
    <source>
        <dbReference type="ARBA" id="ARBA00022927"/>
    </source>
</evidence>
<dbReference type="SUPFAM" id="SSF161098">
    <property type="entry name" value="MetI-like"/>
    <property type="match status" value="1"/>
</dbReference>
<dbReference type="InterPro" id="IPR025966">
    <property type="entry name" value="OppC_N"/>
</dbReference>
<protein>
    <submittedName>
        <fullName evidence="11">ABC-type dipeptide/oligopeptide/nickel transport system permease subunit</fullName>
    </submittedName>
</protein>
<feature type="transmembrane region" description="Helical" evidence="9">
    <location>
        <begin position="21"/>
        <end position="42"/>
    </location>
</feature>
<name>A0A839Z6F2_9HYPH</name>
<evidence type="ECO:0000256" key="1">
    <source>
        <dbReference type="ARBA" id="ARBA00004651"/>
    </source>
</evidence>